<dbReference type="RefSeq" id="WP_157363251.1">
    <property type="nucleotide sequence ID" value="NZ_WOWS01000002.1"/>
</dbReference>
<reference evidence="1 2" key="1">
    <citation type="submission" date="2019-12" db="EMBL/GenBank/DDBJ databases">
        <authorList>
            <person name="Li J."/>
        </authorList>
    </citation>
    <scope>NUCLEOTIDE SEQUENCE [LARGE SCALE GENOMIC DNA]</scope>
    <source>
        <strain evidence="1 2">HL2-2</strain>
    </source>
</reference>
<dbReference type="Proteomes" id="UP000478208">
    <property type="component" value="Unassembled WGS sequence"/>
</dbReference>
<gene>
    <name evidence="1" type="ORF">GN138_07910</name>
</gene>
<protein>
    <recommendedName>
        <fullName evidence="3">Lipoprotein</fullName>
    </recommendedName>
</protein>
<proteinExistence type="predicted"/>
<dbReference type="PROSITE" id="PS51257">
    <property type="entry name" value="PROKAR_LIPOPROTEIN"/>
    <property type="match status" value="1"/>
</dbReference>
<evidence type="ECO:0000313" key="1">
    <source>
        <dbReference type="EMBL" id="MUU78365.1"/>
    </source>
</evidence>
<name>A0A6L6U7U7_9FLAO</name>
<dbReference type="EMBL" id="WOWS01000002">
    <property type="protein sequence ID" value="MUU78365.1"/>
    <property type="molecule type" value="Genomic_DNA"/>
</dbReference>
<dbReference type="AlphaFoldDB" id="A0A6L6U7U7"/>
<accession>A0A6L6U7U7</accession>
<organism evidence="1 2">
    <name type="scientific">Winogradskyella endarachnes</name>
    <dbReference type="NCBI Taxonomy" id="2681965"/>
    <lineage>
        <taxon>Bacteria</taxon>
        <taxon>Pseudomonadati</taxon>
        <taxon>Bacteroidota</taxon>
        <taxon>Flavobacteriia</taxon>
        <taxon>Flavobacteriales</taxon>
        <taxon>Flavobacteriaceae</taxon>
        <taxon>Winogradskyella</taxon>
    </lineage>
</organism>
<evidence type="ECO:0000313" key="2">
    <source>
        <dbReference type="Proteomes" id="UP000478208"/>
    </source>
</evidence>
<keyword evidence="2" id="KW-1185">Reference proteome</keyword>
<evidence type="ECO:0008006" key="3">
    <source>
        <dbReference type="Google" id="ProtNLM"/>
    </source>
</evidence>
<comment type="caution">
    <text evidence="1">The sequence shown here is derived from an EMBL/GenBank/DDBJ whole genome shotgun (WGS) entry which is preliminary data.</text>
</comment>
<sequence length="191" mass="21662">MRKRLLLSILTLGLLGCENENKPIIDLTNLEIVDGYVDVPLTIIESKELDSYYEYNSGAIVNKDTIGLIVRLKKDIPAGFVNGVPKNMFIGEGIQFVSKGKVSDNLLEFLSEKYGLQNDNLKLMDSQTFTCANLNQEKTNYKSGESRFKIFLEGEEDYSELFVNFNFAKGIVSLNEKDEEYRAPLIKLLKK</sequence>